<feature type="domain" description="HTH gntR-type" evidence="4">
    <location>
        <begin position="9"/>
        <end position="76"/>
    </location>
</feature>
<sequence length="226" mass="24025">MVPPVPKQVRTSDAVYAQLREEILTWRLPAGTALNEVELAGRLGVSRTPLRAALARLALEGLVDTSRGRTGVVPDVSAESVRELFELREALEVHAARLAARRGRPEVFAALAEAFDASARALGTEDVDAYYGVIRRFDRAVDDAVGSRSLQAALDGSRVHLARARRLAADNPARMLAAAHEHAAICRAVADGDAVLAAAATVVHLRASLETIVVTLAAARGQEETA</sequence>
<dbReference type="SMART" id="SM00345">
    <property type="entry name" value="HTH_GNTR"/>
    <property type="match status" value="1"/>
</dbReference>
<reference evidence="5 6" key="1">
    <citation type="journal article" date="2015" name="Stand. Genomic Sci.">
        <title>Genomic Encyclopedia of Bacterial and Archaeal Type Strains, Phase III: the genomes of soil and plant-associated and newly described type strains.</title>
        <authorList>
            <person name="Whitman W.B."/>
            <person name="Woyke T."/>
            <person name="Klenk H.P."/>
            <person name="Zhou Y."/>
            <person name="Lilburn T.G."/>
            <person name="Beck B.J."/>
            <person name="De Vos P."/>
            <person name="Vandamme P."/>
            <person name="Eisen J.A."/>
            <person name="Garrity G."/>
            <person name="Hugenholtz P."/>
            <person name="Kyrpides N.C."/>
        </authorList>
    </citation>
    <scope>NUCLEOTIDE SEQUENCE [LARGE SCALE GENOMIC DNA]</scope>
    <source>
        <strain evidence="5 6">CECT 7306</strain>
    </source>
</reference>
<dbReference type="Gene3D" id="1.10.10.10">
    <property type="entry name" value="Winged helix-like DNA-binding domain superfamily/Winged helix DNA-binding domain"/>
    <property type="match status" value="1"/>
</dbReference>
<dbReference type="Pfam" id="PF00392">
    <property type="entry name" value="GntR"/>
    <property type="match status" value="1"/>
</dbReference>
<dbReference type="Proteomes" id="UP000276232">
    <property type="component" value="Unassembled WGS sequence"/>
</dbReference>
<dbReference type="InParanoid" id="A0A3N1HQH9"/>
<dbReference type="Gene3D" id="1.20.120.530">
    <property type="entry name" value="GntR ligand-binding domain-like"/>
    <property type="match status" value="1"/>
</dbReference>
<dbReference type="InterPro" id="IPR011711">
    <property type="entry name" value="GntR_C"/>
</dbReference>
<evidence type="ECO:0000256" key="1">
    <source>
        <dbReference type="ARBA" id="ARBA00023015"/>
    </source>
</evidence>
<dbReference type="PANTHER" id="PTHR43537:SF24">
    <property type="entry name" value="GLUCONATE OPERON TRANSCRIPTIONAL REPRESSOR"/>
    <property type="match status" value="1"/>
</dbReference>
<dbReference type="Pfam" id="PF07729">
    <property type="entry name" value="FCD"/>
    <property type="match status" value="1"/>
</dbReference>
<dbReference type="InterPro" id="IPR000524">
    <property type="entry name" value="Tscrpt_reg_HTH_GntR"/>
</dbReference>
<dbReference type="OrthoDB" id="8680240at2"/>
<dbReference type="AlphaFoldDB" id="A0A3N1HQH9"/>
<dbReference type="PRINTS" id="PR00035">
    <property type="entry name" value="HTHGNTR"/>
</dbReference>
<dbReference type="InterPro" id="IPR036388">
    <property type="entry name" value="WH-like_DNA-bd_sf"/>
</dbReference>
<dbReference type="InterPro" id="IPR008920">
    <property type="entry name" value="TF_FadR/GntR_C"/>
</dbReference>
<dbReference type="PANTHER" id="PTHR43537">
    <property type="entry name" value="TRANSCRIPTIONAL REGULATOR, GNTR FAMILY"/>
    <property type="match status" value="1"/>
</dbReference>
<evidence type="ECO:0000259" key="4">
    <source>
        <dbReference type="PROSITE" id="PS50949"/>
    </source>
</evidence>
<evidence type="ECO:0000256" key="2">
    <source>
        <dbReference type="ARBA" id="ARBA00023125"/>
    </source>
</evidence>
<keyword evidence="3" id="KW-0804">Transcription</keyword>
<keyword evidence="6" id="KW-1185">Reference proteome</keyword>
<dbReference type="PROSITE" id="PS50949">
    <property type="entry name" value="HTH_GNTR"/>
    <property type="match status" value="1"/>
</dbReference>
<evidence type="ECO:0000313" key="6">
    <source>
        <dbReference type="Proteomes" id="UP000276232"/>
    </source>
</evidence>
<comment type="caution">
    <text evidence="5">The sequence shown here is derived from an EMBL/GenBank/DDBJ whole genome shotgun (WGS) entry which is preliminary data.</text>
</comment>
<accession>A0A3N1HQH9</accession>
<dbReference type="SUPFAM" id="SSF48008">
    <property type="entry name" value="GntR ligand-binding domain-like"/>
    <property type="match status" value="1"/>
</dbReference>
<keyword evidence="1" id="KW-0805">Transcription regulation</keyword>
<dbReference type="SMART" id="SM00895">
    <property type="entry name" value="FCD"/>
    <property type="match status" value="1"/>
</dbReference>
<organism evidence="5 6">
    <name type="scientific">Pseudokineococcus lusitanus</name>
    <dbReference type="NCBI Taxonomy" id="763993"/>
    <lineage>
        <taxon>Bacteria</taxon>
        <taxon>Bacillati</taxon>
        <taxon>Actinomycetota</taxon>
        <taxon>Actinomycetes</taxon>
        <taxon>Kineosporiales</taxon>
        <taxon>Kineosporiaceae</taxon>
        <taxon>Pseudokineococcus</taxon>
    </lineage>
</organism>
<evidence type="ECO:0000256" key="3">
    <source>
        <dbReference type="ARBA" id="ARBA00023163"/>
    </source>
</evidence>
<evidence type="ECO:0000313" key="5">
    <source>
        <dbReference type="EMBL" id="ROP44710.1"/>
    </source>
</evidence>
<dbReference type="GO" id="GO:0003677">
    <property type="term" value="F:DNA binding"/>
    <property type="evidence" value="ECO:0007669"/>
    <property type="project" value="UniProtKB-KW"/>
</dbReference>
<proteinExistence type="predicted"/>
<dbReference type="EMBL" id="RJKN01000002">
    <property type="protein sequence ID" value="ROP44710.1"/>
    <property type="molecule type" value="Genomic_DNA"/>
</dbReference>
<dbReference type="GO" id="GO:0003700">
    <property type="term" value="F:DNA-binding transcription factor activity"/>
    <property type="evidence" value="ECO:0007669"/>
    <property type="project" value="InterPro"/>
</dbReference>
<dbReference type="InterPro" id="IPR036390">
    <property type="entry name" value="WH_DNA-bd_sf"/>
</dbReference>
<name>A0A3N1HQH9_9ACTN</name>
<protein>
    <submittedName>
        <fullName evidence="5">GntR family transcriptional regulator</fullName>
    </submittedName>
</protein>
<gene>
    <name evidence="5" type="ORF">EDC03_0836</name>
</gene>
<dbReference type="SUPFAM" id="SSF46785">
    <property type="entry name" value="Winged helix' DNA-binding domain"/>
    <property type="match status" value="1"/>
</dbReference>
<keyword evidence="2" id="KW-0238">DNA-binding</keyword>